<gene>
    <name evidence="2" type="ORF">pSCL2.7.207.10</name>
</gene>
<name>Q6TMP5_STRCL</name>
<dbReference type="RefSeq" id="WP_009998349.1">
    <property type="nucleotide sequence ID" value="NZ_CP045849.1"/>
</dbReference>
<sequence length="321" mass="36342">MPDGPTLIPIPVFTEYAWHLPCPQCDADARQPCQAPRKQSRHDRLNKLLTQNGRDPIPAPEYGFMHAQRTAAGVRHRARDIGAAPWREDRTPGVRYDTIDRSEPWTAPSRSDHPELILAPDDVDRSGRARLGANRYDRSTIAWPYGLEDGVARAVRKDPERLARALVHLAVGRSTLVSWASHYGLTSSRREPCCTRWLTRPAHRVCRLDPMTGDRECWDGYSYGRDWRDHPMAWTTTEGRPAALTSAPYLRPEHVATELDILTSRDERLAWISGADGWYGFHTHQIVIWRRDLLGRIDTADRIRDAVQTALSPAIAPPGTT</sequence>
<geneLocation type="plasmid" evidence="2">
    <name>pSCL2</name>
</geneLocation>
<organism evidence="2">
    <name type="scientific">Streptomyces clavuligerus</name>
    <dbReference type="NCBI Taxonomy" id="1901"/>
    <lineage>
        <taxon>Bacteria</taxon>
        <taxon>Bacillati</taxon>
        <taxon>Actinomycetota</taxon>
        <taxon>Actinomycetes</taxon>
        <taxon>Kitasatosporales</taxon>
        <taxon>Streptomycetaceae</taxon>
        <taxon>Streptomyces</taxon>
    </lineage>
</organism>
<evidence type="ECO:0000313" key="2">
    <source>
        <dbReference type="EMBL" id="AAQ93578.1"/>
    </source>
</evidence>
<evidence type="ECO:0000256" key="1">
    <source>
        <dbReference type="SAM" id="MobiDB-lite"/>
    </source>
</evidence>
<accession>Q6TMP5</accession>
<dbReference type="AlphaFoldDB" id="Q6TMP5"/>
<feature type="region of interest" description="Disordered" evidence="1">
    <location>
        <begin position="94"/>
        <end position="115"/>
    </location>
</feature>
<protein>
    <submittedName>
        <fullName evidence="2">Uncharacterized protein</fullName>
    </submittedName>
</protein>
<dbReference type="EMBL" id="AH013299">
    <property type="protein sequence ID" value="AAQ93578.1"/>
    <property type="molecule type" value="Genomic_DNA"/>
</dbReference>
<keyword evidence="2" id="KW-0614">Plasmid</keyword>
<feature type="compositionally biased region" description="Basic and acidic residues" evidence="1">
    <location>
        <begin position="94"/>
        <end position="103"/>
    </location>
</feature>
<reference evidence="2" key="1">
    <citation type="journal article" date="2006" name="Can. J. Microbiol.">
        <title>Prediction and functional analysis of the replication origin of the linear plasmid pSCL2 in Streptomyces clavuligerus.</title>
        <authorList>
            <person name="Wu W."/>
            <person name="Leblanc S.K."/>
            <person name="Piktel J."/>
            <person name="Jensen S.E."/>
            <person name="Roy K.L."/>
        </authorList>
    </citation>
    <scope>NUCLEOTIDE SEQUENCE</scope>
    <source>
        <plasmid evidence="2">pSCL2</plasmid>
    </source>
</reference>
<proteinExistence type="predicted"/>